<evidence type="ECO:0000313" key="1">
    <source>
        <dbReference type="EMBL" id="ADL36184.1"/>
    </source>
</evidence>
<dbReference type="RefSeq" id="WP_013282833.1">
    <property type="nucleotide sequence ID" value="NC_014389.1"/>
</dbReference>
<reference evidence="1 2" key="1">
    <citation type="journal article" date="2010" name="PLoS ONE">
        <title>The glycobiome of the rumen bacterium Butyrivibrio proteoclasticus B316(T) highlights adaptation to a polysaccharide-rich environment.</title>
        <authorList>
            <person name="Kelly W.J."/>
            <person name="Leahy S.C."/>
            <person name="Altermann E."/>
            <person name="Yeoman C.J."/>
            <person name="Dunne J.C."/>
            <person name="Kong Z."/>
            <person name="Pacheco D.M."/>
            <person name="Li D."/>
            <person name="Noel S.J."/>
            <person name="Moon C.D."/>
            <person name="Cookson A.L."/>
            <person name="Attwood G.T."/>
        </authorList>
    </citation>
    <scope>NUCLEOTIDE SEQUENCE [LARGE SCALE GENOMIC DNA]</scope>
    <source>
        <strain evidence="2">ATCC 51982 / DSM 14932 / B316</strain>
        <plasmid evidence="2">Plasmid pCY360</plasmid>
    </source>
</reference>
<keyword evidence="1" id="KW-0614">Plasmid</keyword>
<dbReference type="EMBL" id="CP001812">
    <property type="protein sequence ID" value="ADL36184.1"/>
    <property type="molecule type" value="Genomic_DNA"/>
</dbReference>
<sequence>MSDLNDLSLRNRLPQNVTCEMDAREVAKDIVKVEIPEYPTLSDNAKKCVKHLTVGILCAFLDNCEPEERTLATMYDWILKNKYLKVERENNQDLEILDFAYIDDINSAKFHLCDNLMKYKALQ</sequence>
<dbReference type="Proteomes" id="UP000001299">
    <property type="component" value="Plasmid pCY360"/>
</dbReference>
<geneLocation type="plasmid" evidence="1 2">
    <name>pCY360</name>
</geneLocation>
<dbReference type="HOGENOM" id="CLU_2011034_0_0_9"/>
<evidence type="ECO:0000313" key="2">
    <source>
        <dbReference type="Proteomes" id="UP000001299"/>
    </source>
</evidence>
<keyword evidence="2" id="KW-1185">Reference proteome</keyword>
<name>E0S452_BUTPB</name>
<proteinExistence type="predicted"/>
<organism evidence="1 2">
    <name type="scientific">Butyrivibrio proteoclasticus (strain ATCC 51982 / DSM 14932 / B316)</name>
    <name type="common">Clostridium proteoclasticum</name>
    <dbReference type="NCBI Taxonomy" id="515622"/>
    <lineage>
        <taxon>Bacteria</taxon>
        <taxon>Bacillati</taxon>
        <taxon>Bacillota</taxon>
        <taxon>Clostridia</taxon>
        <taxon>Lachnospirales</taxon>
        <taxon>Lachnospiraceae</taxon>
        <taxon>Butyrivibrio</taxon>
    </lineage>
</organism>
<accession>E0S452</accession>
<dbReference type="AlphaFoldDB" id="E0S452"/>
<gene>
    <name evidence="1" type="ordered locus">bpr_II247</name>
</gene>
<dbReference type="KEGG" id="bpb:bpr_II247"/>
<protein>
    <submittedName>
        <fullName evidence="1">Uncharacterized protein</fullName>
    </submittedName>
</protein>